<organism evidence="1 2">
    <name type="scientific">Candidatus Vidania fulgoroideorum</name>
    <dbReference type="NCBI Taxonomy" id="881286"/>
    <lineage>
        <taxon>Bacteria</taxon>
        <taxon>Pseudomonadati</taxon>
        <taxon>Pseudomonadota</taxon>
        <taxon>Betaproteobacteria</taxon>
        <taxon>Candidatus Vidania</taxon>
    </lineage>
</organism>
<dbReference type="Gene3D" id="3.30.1320.10">
    <property type="match status" value="1"/>
</dbReference>
<gene>
    <name evidence="1" type="ORF">JSR06_00280</name>
</gene>
<name>A0A974XAK6_9PROT</name>
<evidence type="ECO:0000313" key="2">
    <source>
        <dbReference type="Proteomes" id="UP000663347"/>
    </source>
</evidence>
<dbReference type="SUPFAM" id="SSF54565">
    <property type="entry name" value="Ribosomal protein S16"/>
    <property type="match status" value="1"/>
</dbReference>
<dbReference type="InterPro" id="IPR023803">
    <property type="entry name" value="Ribosomal_bS16_dom_sf"/>
</dbReference>
<dbReference type="AlphaFoldDB" id="A0A974XAK6"/>
<accession>A0A974XAK6</accession>
<reference evidence="1" key="1">
    <citation type="submission" date="2021-02" db="EMBL/GenBank/DDBJ databases">
        <authorList>
            <person name="Franco D."/>
        </authorList>
    </citation>
    <scope>NUCLEOTIDE SEQUENCE</scope>
    <source>
        <strain evidence="1">RANSCY</strain>
    </source>
</reference>
<dbReference type="EMBL" id="CP071412">
    <property type="protein sequence ID" value="QSW38026.1"/>
    <property type="molecule type" value="Genomic_DNA"/>
</dbReference>
<evidence type="ECO:0000313" key="1">
    <source>
        <dbReference type="EMBL" id="QSW38026.1"/>
    </source>
</evidence>
<proteinExistence type="predicted"/>
<reference evidence="1" key="2">
    <citation type="submission" date="2021-03" db="EMBL/GenBank/DDBJ databases">
        <title>Alternative transmission patterns in independently acquired nutritional co-symbionts of Dictyopharidae planthoppers.</title>
        <authorList>
            <person name="Michalik A."/>
            <person name="Lukasik P."/>
        </authorList>
    </citation>
    <scope>NUCLEOTIDE SEQUENCE</scope>
    <source>
        <strain evidence="1">RANSCY</strain>
    </source>
</reference>
<sequence>MLKIKLRKIGKKRTSIFKIVSLDSRYLNSRNCIYLGVIDRKRKYIIINIKKIKKLLILGVCLSKGIIKFFKLLKNSIYSNKYEIKEV</sequence>
<protein>
    <recommendedName>
        <fullName evidence="3">Ribosomal protein S16</fullName>
    </recommendedName>
</protein>
<evidence type="ECO:0008006" key="3">
    <source>
        <dbReference type="Google" id="ProtNLM"/>
    </source>
</evidence>
<dbReference type="Proteomes" id="UP000663347">
    <property type="component" value="Chromosome"/>
</dbReference>